<evidence type="ECO:0000313" key="1">
    <source>
        <dbReference type="EMBL" id="PKR83518.1"/>
    </source>
</evidence>
<gene>
    <name evidence="1" type="ORF">CWO92_18300</name>
</gene>
<dbReference type="EMBL" id="PIQO01000017">
    <property type="protein sequence ID" value="PKR83518.1"/>
    <property type="molecule type" value="Genomic_DNA"/>
</dbReference>
<evidence type="ECO:0000313" key="2">
    <source>
        <dbReference type="Proteomes" id="UP000233440"/>
    </source>
</evidence>
<organism evidence="1 2">
    <name type="scientific">Heyndrickxia camelliae</name>
    <dbReference type="NCBI Taxonomy" id="1707093"/>
    <lineage>
        <taxon>Bacteria</taxon>
        <taxon>Bacillati</taxon>
        <taxon>Bacillota</taxon>
        <taxon>Bacilli</taxon>
        <taxon>Bacillales</taxon>
        <taxon>Bacillaceae</taxon>
        <taxon>Heyndrickxia</taxon>
    </lineage>
</organism>
<sequence>MTYSKPSLLDFVNNSGKYLALMNDRGNEVTRYLTFFIVSDKNKATEEIESIINDLGQCSKTIYNYDRVDYFIEGLGWFYLVDYTNGVIEC</sequence>
<dbReference type="Proteomes" id="UP000233440">
    <property type="component" value="Unassembled WGS sequence"/>
</dbReference>
<dbReference type="RefSeq" id="WP_101355658.1">
    <property type="nucleotide sequence ID" value="NZ_PIQO01000017.1"/>
</dbReference>
<accession>A0A2N3LFX2</accession>
<name>A0A2N3LFX2_9BACI</name>
<reference evidence="1 2" key="1">
    <citation type="submission" date="2017-11" db="EMBL/GenBank/DDBJ databases">
        <title>Bacillus camelliae sp. nov., isolated from pu'er tea.</title>
        <authorList>
            <person name="Niu L."/>
        </authorList>
    </citation>
    <scope>NUCLEOTIDE SEQUENCE [LARGE SCALE GENOMIC DNA]</scope>
    <source>
        <strain evidence="1 2">7578-1</strain>
    </source>
</reference>
<comment type="caution">
    <text evidence="1">The sequence shown here is derived from an EMBL/GenBank/DDBJ whole genome shotgun (WGS) entry which is preliminary data.</text>
</comment>
<dbReference type="AlphaFoldDB" id="A0A2N3LFX2"/>
<protein>
    <submittedName>
        <fullName evidence="1">Uncharacterized protein</fullName>
    </submittedName>
</protein>
<proteinExistence type="predicted"/>
<keyword evidence="2" id="KW-1185">Reference proteome</keyword>